<dbReference type="PANTHER" id="PTHR10773:SF19">
    <property type="match status" value="1"/>
</dbReference>
<reference evidence="2 3" key="1">
    <citation type="journal article" date="2018" name="Elife">
        <title>Firefly genomes illuminate parallel origins of bioluminescence in beetles.</title>
        <authorList>
            <person name="Fallon T.R."/>
            <person name="Lower S.E."/>
            <person name="Chang C.H."/>
            <person name="Bessho-Uehara M."/>
            <person name="Martin G.J."/>
            <person name="Bewick A.J."/>
            <person name="Behringer M."/>
            <person name="Debat H.J."/>
            <person name="Wong I."/>
            <person name="Day J.C."/>
            <person name="Suvorov A."/>
            <person name="Silva C.J."/>
            <person name="Stanger-Hall K.F."/>
            <person name="Hall D.W."/>
            <person name="Schmitz R.J."/>
            <person name="Nelson D.R."/>
            <person name="Lewis S.M."/>
            <person name="Shigenobu S."/>
            <person name="Bybee S.M."/>
            <person name="Larracuente A.M."/>
            <person name="Oba Y."/>
            <person name="Weng J.K."/>
        </authorList>
    </citation>
    <scope>NUCLEOTIDE SEQUENCE [LARGE SCALE GENOMIC DNA]</scope>
    <source>
        <strain evidence="2">1611_PpyrPB1</strain>
        <tissue evidence="2">Whole body</tissue>
    </source>
</reference>
<organism evidence="2 3">
    <name type="scientific">Photinus pyralis</name>
    <name type="common">Common eastern firefly</name>
    <name type="synonym">Lampyris pyralis</name>
    <dbReference type="NCBI Taxonomy" id="7054"/>
    <lineage>
        <taxon>Eukaryota</taxon>
        <taxon>Metazoa</taxon>
        <taxon>Ecdysozoa</taxon>
        <taxon>Arthropoda</taxon>
        <taxon>Hexapoda</taxon>
        <taxon>Insecta</taxon>
        <taxon>Pterygota</taxon>
        <taxon>Neoptera</taxon>
        <taxon>Endopterygota</taxon>
        <taxon>Coleoptera</taxon>
        <taxon>Polyphaga</taxon>
        <taxon>Elateriformia</taxon>
        <taxon>Elateroidea</taxon>
        <taxon>Lampyridae</taxon>
        <taxon>Lampyrinae</taxon>
        <taxon>Photinus</taxon>
    </lineage>
</organism>
<gene>
    <name evidence="2" type="ORF">PPYR_00192</name>
</gene>
<sequence length="490" mass="56853">MESADGEHIVVCNHKNNPKLQCGQVGRDDILKPREVFYKNPNKVIQDGILASNIELDIPKRKRARKSDGKPHSLSAKYHVYISRQKVQICQKFVMAVYNVCQRRLNTICKKLQAGEEIIKEKRGGDRRAFKFVDKLDAVKSFISQLQGKESHYGRQKSRRIYISSEYNISILWQLYNKNSPEGLKVNYKYFSRVFSKYFNIGFGSPATDVCSYCVRTQTKISMSQSSSEKQKISTELKVHKFRATQFHKLMKTEVPNTVSYCFDLQQVQVLPKVPIQEAFYAQQLSIYFFCVTKLNCQEPIFYTWMEHQAGRGATETSSAIIDFLKRTEFPEDATKIRFFADGCGGQNKNSHVIHALMFWLHTSGEKIKEIEIIFPIRGHSYLPADRIFGRIEKILRSHSLIKTPDAYWELYTKVGEVRKLGSDWNLLDVKNMLQWLKKVNGIKSLSGEKWNNDPELAWLVPIFEEQREDGEIEANEECECNDMEEVNFI</sequence>
<dbReference type="Pfam" id="PF25273">
    <property type="entry name" value="DUF7869"/>
    <property type="match status" value="1"/>
</dbReference>
<proteinExistence type="predicted"/>
<accession>A0A5N4B0V6</accession>
<evidence type="ECO:0000259" key="1">
    <source>
        <dbReference type="Pfam" id="PF25273"/>
    </source>
</evidence>
<evidence type="ECO:0000313" key="3">
    <source>
        <dbReference type="Proteomes" id="UP000327044"/>
    </source>
</evidence>
<keyword evidence="3" id="KW-1185">Reference proteome</keyword>
<feature type="domain" description="DUF7869" evidence="1">
    <location>
        <begin position="319"/>
        <end position="435"/>
    </location>
</feature>
<comment type="caution">
    <text evidence="2">The sequence shown here is derived from an EMBL/GenBank/DDBJ whole genome shotgun (WGS) entry which is preliminary data.</text>
</comment>
<evidence type="ECO:0000313" key="2">
    <source>
        <dbReference type="EMBL" id="KAB0803222.1"/>
    </source>
</evidence>
<name>A0A5N4B0V6_PHOPY</name>
<dbReference type="PANTHER" id="PTHR10773">
    <property type="entry name" value="DNA-DIRECTED RNA POLYMERASES I, II, AND III SUBUNIT RPABC2"/>
    <property type="match status" value="1"/>
</dbReference>
<dbReference type="AlphaFoldDB" id="A0A5N4B0V6"/>
<protein>
    <recommendedName>
        <fullName evidence="1">DUF7869 domain-containing protein</fullName>
    </recommendedName>
</protein>
<dbReference type="InterPro" id="IPR057191">
    <property type="entry name" value="DUF7869"/>
</dbReference>
<dbReference type="Proteomes" id="UP000327044">
    <property type="component" value="Unassembled WGS sequence"/>
</dbReference>
<dbReference type="EMBL" id="VVIM01000001">
    <property type="protein sequence ID" value="KAB0803222.1"/>
    <property type="molecule type" value="Genomic_DNA"/>
</dbReference>
<dbReference type="InParanoid" id="A0A5N4B0V6"/>